<reference evidence="1 2" key="1">
    <citation type="submission" date="2023-02" db="EMBL/GenBank/DDBJ databases">
        <title>LHISI_Scaffold_Assembly.</title>
        <authorList>
            <person name="Stuart O.P."/>
            <person name="Cleave R."/>
            <person name="Magrath M.J.L."/>
            <person name="Mikheyev A.S."/>
        </authorList>
    </citation>
    <scope>NUCLEOTIDE SEQUENCE [LARGE SCALE GENOMIC DNA]</scope>
    <source>
        <strain evidence="1">Daus_M_001</strain>
        <tissue evidence="1">Leg muscle</tissue>
    </source>
</reference>
<keyword evidence="2" id="KW-1185">Reference proteome</keyword>
<comment type="caution">
    <text evidence="1">The sequence shown here is derived from an EMBL/GenBank/DDBJ whole genome shotgun (WGS) entry which is preliminary data.</text>
</comment>
<dbReference type="Gene3D" id="3.30.70.270">
    <property type="match status" value="1"/>
</dbReference>
<dbReference type="SUPFAM" id="SSF56672">
    <property type="entry name" value="DNA/RNA polymerases"/>
    <property type="match status" value="1"/>
</dbReference>
<dbReference type="EMBL" id="JARBHB010000005">
    <property type="protein sequence ID" value="KAJ8883649.1"/>
    <property type="molecule type" value="Genomic_DNA"/>
</dbReference>
<evidence type="ECO:0000313" key="2">
    <source>
        <dbReference type="Proteomes" id="UP001159363"/>
    </source>
</evidence>
<accession>A0ABQ9HH52</accession>
<dbReference type="InterPro" id="IPR043502">
    <property type="entry name" value="DNA/RNA_pol_sf"/>
</dbReference>
<evidence type="ECO:0000313" key="1">
    <source>
        <dbReference type="EMBL" id="KAJ8883649.1"/>
    </source>
</evidence>
<dbReference type="InterPro" id="IPR043128">
    <property type="entry name" value="Rev_trsase/Diguanyl_cyclase"/>
</dbReference>
<proteinExistence type="predicted"/>
<sequence>MEVSMASSNIRSYSRGECSVTFIVQGYVYAPIVFNILSNLCADVVTGHGQFLLNLDDTRNQKENSHKLKRKKLLTEGIIEDSYSPWRAQALVVEFENHNKRMFVDYSQTINPCTYLDAYQLTRIEYVVNKQTLKARTFVDDIALLEGNLEYAHIRLTDGRDTTISTRHLAHE</sequence>
<name>A0ABQ9HH52_9NEOP</name>
<organism evidence="1 2">
    <name type="scientific">Dryococelus australis</name>
    <dbReference type="NCBI Taxonomy" id="614101"/>
    <lineage>
        <taxon>Eukaryota</taxon>
        <taxon>Metazoa</taxon>
        <taxon>Ecdysozoa</taxon>
        <taxon>Arthropoda</taxon>
        <taxon>Hexapoda</taxon>
        <taxon>Insecta</taxon>
        <taxon>Pterygota</taxon>
        <taxon>Neoptera</taxon>
        <taxon>Polyneoptera</taxon>
        <taxon>Phasmatodea</taxon>
        <taxon>Verophasmatodea</taxon>
        <taxon>Anareolatae</taxon>
        <taxon>Phasmatidae</taxon>
        <taxon>Eurycanthinae</taxon>
        <taxon>Dryococelus</taxon>
    </lineage>
</organism>
<evidence type="ECO:0008006" key="3">
    <source>
        <dbReference type="Google" id="ProtNLM"/>
    </source>
</evidence>
<gene>
    <name evidence="1" type="ORF">PR048_015503</name>
</gene>
<protein>
    <recommendedName>
        <fullName evidence="3">Reverse transcriptase</fullName>
    </recommendedName>
</protein>
<dbReference type="Proteomes" id="UP001159363">
    <property type="component" value="Chromosome 4"/>
</dbReference>
<dbReference type="Gene3D" id="3.10.10.10">
    <property type="entry name" value="HIV Type 1 Reverse Transcriptase, subunit A, domain 1"/>
    <property type="match status" value="1"/>
</dbReference>